<evidence type="ECO:0000259" key="2">
    <source>
        <dbReference type="Pfam" id="PF13946"/>
    </source>
</evidence>
<protein>
    <submittedName>
        <fullName evidence="3">DUF4214 domain-containing protein</fullName>
    </submittedName>
</protein>
<dbReference type="InterPro" id="IPR011049">
    <property type="entry name" value="Serralysin-like_metalloprot_C"/>
</dbReference>
<gene>
    <name evidence="3" type="ORF">C2H86_05160</name>
</gene>
<dbReference type="EMBL" id="CP026115">
    <property type="protein sequence ID" value="QHG63847.1"/>
    <property type="molecule type" value="Genomic_DNA"/>
</dbReference>
<dbReference type="SUPFAM" id="SSF51120">
    <property type="entry name" value="beta-Roll"/>
    <property type="match status" value="1"/>
</dbReference>
<dbReference type="InterPro" id="IPR038255">
    <property type="entry name" value="PBS_linker_sf"/>
</dbReference>
<proteinExistence type="predicted"/>
<feature type="domain" description="DUF4214" evidence="2">
    <location>
        <begin position="402"/>
        <end position="454"/>
    </location>
</feature>
<keyword evidence="1" id="KW-0106">Calcium</keyword>
<dbReference type="Gene3D" id="2.160.20.160">
    <property type="match status" value="1"/>
</dbReference>
<dbReference type="GO" id="GO:0005509">
    <property type="term" value="F:calcium ion binding"/>
    <property type="evidence" value="ECO:0007669"/>
    <property type="project" value="InterPro"/>
</dbReference>
<feature type="domain" description="DUF4214" evidence="2">
    <location>
        <begin position="254"/>
        <end position="295"/>
    </location>
</feature>
<organism evidence="3 4">
    <name type="scientific">Pseudomonas putida</name>
    <name type="common">Arthrobacter siderocapsulatus</name>
    <dbReference type="NCBI Taxonomy" id="303"/>
    <lineage>
        <taxon>Bacteria</taxon>
        <taxon>Pseudomonadati</taxon>
        <taxon>Pseudomonadota</taxon>
        <taxon>Gammaproteobacteria</taxon>
        <taxon>Pseudomonadales</taxon>
        <taxon>Pseudomonadaceae</taxon>
        <taxon>Pseudomonas</taxon>
    </lineage>
</organism>
<evidence type="ECO:0000313" key="4">
    <source>
        <dbReference type="Proteomes" id="UP000464480"/>
    </source>
</evidence>
<feature type="domain" description="DUF4214" evidence="2">
    <location>
        <begin position="337"/>
        <end position="400"/>
    </location>
</feature>
<sequence length="466" mass="47123">MQYDNPVSELQDHLAASQLSAGTIDAITSLLGLNDEGATVNVATFDGVNLVLPESGTANVVTGVVAGEKNDQVAVDLSKAVAAGANTFILESDANLVVNVPTPAAQVATLAADDAATIDQLIATGGGDDLITVAGDQNVYIDAGAGNDTIITGNGNNTVVAGEGNNYVKTGSGTDTVILSGSNHADVVDTGAGFDVVQLDGARGDYNFAVGSNYSVNLTGNQTALISNAEFLTFANGDTVALAHSEAEAVALRMYEGILGRDADAFGAKGFVEAVNSGSTLTDIADTFLNSAEFSDAVKATDINELYQAMLGRNADDAGLAGWQAVLASGGSLTDVAAAIALSAEAQEFDQSNANFVSSLYSNVLGRDADDAGLQGWVNLLVNGASRADVANGIVGSLEAGDKSDSDFIDTLYQSALGRNADEAGKAGWMQVLANGGTHAEVALGIVGSAEAEGHIDNVVVLHGQV</sequence>
<dbReference type="Pfam" id="PF13946">
    <property type="entry name" value="DUF4214"/>
    <property type="match status" value="3"/>
</dbReference>
<dbReference type="AlphaFoldDB" id="A0A6I6XR04"/>
<evidence type="ECO:0000313" key="3">
    <source>
        <dbReference type="EMBL" id="QHG63847.1"/>
    </source>
</evidence>
<dbReference type="Pfam" id="PF00353">
    <property type="entry name" value="HemolysinCabind"/>
    <property type="match status" value="2"/>
</dbReference>
<dbReference type="Gene3D" id="1.10.3130.20">
    <property type="entry name" value="Phycobilisome linker domain"/>
    <property type="match status" value="1"/>
</dbReference>
<dbReference type="RefSeq" id="WP_159409319.1">
    <property type="nucleotide sequence ID" value="NZ_CP026115.2"/>
</dbReference>
<dbReference type="InterPro" id="IPR001343">
    <property type="entry name" value="Hemolysn_Ca-bd"/>
</dbReference>
<accession>A0A6I6XR04</accession>
<dbReference type="Proteomes" id="UP000464480">
    <property type="component" value="Chromosome"/>
</dbReference>
<reference evidence="3 4" key="1">
    <citation type="submission" date="2020-02" db="EMBL/GenBank/DDBJ databases">
        <title>Pseudomonas Putida W5 Complete Genome Assembly.</title>
        <authorList>
            <person name="Yuan Z.-C."/>
            <person name="Shaw G.A."/>
            <person name="Cusano A.D."/>
            <person name="Caddey B.J."/>
            <person name="Weselowski B.J."/>
        </authorList>
    </citation>
    <scope>NUCLEOTIDE SEQUENCE [LARGE SCALE GENOMIC DNA]</scope>
    <source>
        <strain evidence="3 4">W5</strain>
    </source>
</reference>
<dbReference type="InterPro" id="IPR025282">
    <property type="entry name" value="DUF4214"/>
</dbReference>
<evidence type="ECO:0000256" key="1">
    <source>
        <dbReference type="ARBA" id="ARBA00022837"/>
    </source>
</evidence>
<name>A0A6I6XR04_PSEPU</name>